<dbReference type="InterPro" id="IPR001387">
    <property type="entry name" value="Cro/C1-type_HTH"/>
</dbReference>
<keyword evidence="2 6" id="KW-0812">Transmembrane</keyword>
<keyword evidence="9" id="KW-1185">Reference proteome</keyword>
<reference evidence="8 9" key="1">
    <citation type="submission" date="2019-05" db="EMBL/GenBank/DDBJ databases">
        <title>Algicella ahnfeltiae gen. nov., sp. nov., a novel marine bacterium of the family Flavobacteriaceae isolated from a red alga.</title>
        <authorList>
            <person name="Nedashkovskaya O.I."/>
            <person name="Kukhlevskiy A.D."/>
            <person name="Kim S.-G."/>
            <person name="Zhukova N.V."/>
            <person name="Mikhailov V.V."/>
        </authorList>
    </citation>
    <scope>NUCLEOTIDE SEQUENCE [LARGE SCALE GENOMIC DNA]</scope>
    <source>
        <strain evidence="8 9">10Alg115</strain>
    </source>
</reference>
<protein>
    <submittedName>
        <fullName evidence="8">Helix-turn-helix domain-containing protein</fullName>
    </submittedName>
</protein>
<evidence type="ECO:0000256" key="3">
    <source>
        <dbReference type="ARBA" id="ARBA00022989"/>
    </source>
</evidence>
<evidence type="ECO:0000259" key="7">
    <source>
        <dbReference type="PROSITE" id="PS50943"/>
    </source>
</evidence>
<evidence type="ECO:0000256" key="4">
    <source>
        <dbReference type="ARBA" id="ARBA00023125"/>
    </source>
</evidence>
<dbReference type="EMBL" id="CP040749">
    <property type="protein sequence ID" value="QCX38163.1"/>
    <property type="molecule type" value="Genomic_DNA"/>
</dbReference>
<dbReference type="SUPFAM" id="SSF47413">
    <property type="entry name" value="lambda repressor-like DNA-binding domains"/>
    <property type="match status" value="1"/>
</dbReference>
<organism evidence="8 9">
    <name type="scientific">Aureibaculum algae</name>
    <dbReference type="NCBI Taxonomy" id="2584122"/>
    <lineage>
        <taxon>Bacteria</taxon>
        <taxon>Pseudomonadati</taxon>
        <taxon>Bacteroidota</taxon>
        <taxon>Flavobacteriia</taxon>
        <taxon>Flavobacteriales</taxon>
        <taxon>Flavobacteriaceae</taxon>
        <taxon>Aureibaculum</taxon>
    </lineage>
</organism>
<dbReference type="OrthoDB" id="1357763at2"/>
<dbReference type="AlphaFoldDB" id="A0A5B7TSJ6"/>
<dbReference type="InterPro" id="IPR010982">
    <property type="entry name" value="Lambda_DNA-bd_dom_sf"/>
</dbReference>
<feature type="transmembrane region" description="Helical" evidence="6">
    <location>
        <begin position="112"/>
        <end position="137"/>
    </location>
</feature>
<dbReference type="PROSITE" id="PS50943">
    <property type="entry name" value="HTH_CROC1"/>
    <property type="match status" value="1"/>
</dbReference>
<gene>
    <name evidence="8" type="ORF">FF125_06865</name>
</gene>
<dbReference type="Pfam" id="PF09685">
    <property type="entry name" value="MamF_MmsF"/>
    <property type="match status" value="1"/>
</dbReference>
<dbReference type="CDD" id="cd00093">
    <property type="entry name" value="HTH_XRE"/>
    <property type="match status" value="1"/>
</dbReference>
<dbReference type="Gene3D" id="1.10.260.40">
    <property type="entry name" value="lambda repressor-like DNA-binding domains"/>
    <property type="match status" value="1"/>
</dbReference>
<feature type="domain" description="HTH cro/C1-type" evidence="7">
    <location>
        <begin position="8"/>
        <end position="62"/>
    </location>
</feature>
<evidence type="ECO:0000256" key="5">
    <source>
        <dbReference type="ARBA" id="ARBA00023136"/>
    </source>
</evidence>
<dbReference type="PANTHER" id="PTHR46797:SF1">
    <property type="entry name" value="METHYLPHOSPHONATE SYNTHASE"/>
    <property type="match status" value="1"/>
</dbReference>
<evidence type="ECO:0000313" key="8">
    <source>
        <dbReference type="EMBL" id="QCX38163.1"/>
    </source>
</evidence>
<dbReference type="InterPro" id="IPR050807">
    <property type="entry name" value="TransReg_Diox_bact_type"/>
</dbReference>
<evidence type="ECO:0000313" key="9">
    <source>
        <dbReference type="Proteomes" id="UP000306229"/>
    </source>
</evidence>
<evidence type="ECO:0000256" key="2">
    <source>
        <dbReference type="ARBA" id="ARBA00022692"/>
    </source>
</evidence>
<dbReference type="KEGG" id="fbe:FF125_06865"/>
<dbReference type="GO" id="GO:0003700">
    <property type="term" value="F:DNA-binding transcription factor activity"/>
    <property type="evidence" value="ECO:0007669"/>
    <property type="project" value="TreeGrafter"/>
</dbReference>
<keyword evidence="5 6" id="KW-0472">Membrane</keyword>
<keyword evidence="4" id="KW-0238">DNA-binding</keyword>
<dbReference type="GO" id="GO:0005829">
    <property type="term" value="C:cytosol"/>
    <property type="evidence" value="ECO:0007669"/>
    <property type="project" value="TreeGrafter"/>
</dbReference>
<proteinExistence type="predicted"/>
<feature type="transmembrane region" description="Helical" evidence="6">
    <location>
        <begin position="152"/>
        <end position="173"/>
    </location>
</feature>
<dbReference type="Proteomes" id="UP000306229">
    <property type="component" value="Chromosome"/>
</dbReference>
<accession>A0A5B7TSJ6</accession>
<dbReference type="RefSeq" id="WP_138949065.1">
    <property type="nucleotide sequence ID" value="NZ_CP040749.1"/>
</dbReference>
<evidence type="ECO:0000256" key="1">
    <source>
        <dbReference type="ARBA" id="ARBA00004141"/>
    </source>
</evidence>
<sequence length="192" mass="22273">MNEIGKKIRDVRKKKGLSQEELAESAKVNLRTIQRIENNENEPRGKTLNLICEVLDLNAEDIRDHGKQTDINYLIYFHLSVLLGLIIPTGNIILPFILWSTKKDKIIGLKDIGINLINFQILWTFIAFLSFIIWFFLKITHIEFGPISSRSLLFYIWPVLFVINIILPIICVIKIRNGKIGNFYPNIIKLIK</sequence>
<keyword evidence="3 6" id="KW-1133">Transmembrane helix</keyword>
<dbReference type="PANTHER" id="PTHR46797">
    <property type="entry name" value="HTH-TYPE TRANSCRIPTIONAL REGULATOR"/>
    <property type="match status" value="1"/>
</dbReference>
<dbReference type="InterPro" id="IPR019109">
    <property type="entry name" value="MamF_MmsF"/>
</dbReference>
<evidence type="ECO:0000256" key="6">
    <source>
        <dbReference type="SAM" id="Phobius"/>
    </source>
</evidence>
<feature type="transmembrane region" description="Helical" evidence="6">
    <location>
        <begin position="73"/>
        <end position="100"/>
    </location>
</feature>
<dbReference type="GO" id="GO:0003677">
    <property type="term" value="F:DNA binding"/>
    <property type="evidence" value="ECO:0007669"/>
    <property type="project" value="UniProtKB-KW"/>
</dbReference>
<dbReference type="SMART" id="SM00530">
    <property type="entry name" value="HTH_XRE"/>
    <property type="match status" value="1"/>
</dbReference>
<comment type="subcellular location">
    <subcellularLocation>
        <location evidence="1">Membrane</location>
        <topology evidence="1">Multi-pass membrane protein</topology>
    </subcellularLocation>
</comment>
<dbReference type="Pfam" id="PF01381">
    <property type="entry name" value="HTH_3"/>
    <property type="match status" value="1"/>
</dbReference>
<name>A0A5B7TSJ6_9FLAO</name>